<evidence type="ECO:0000313" key="4">
    <source>
        <dbReference type="EMBL" id="MFC4069610.1"/>
    </source>
</evidence>
<dbReference type="Pfam" id="PF00975">
    <property type="entry name" value="Thioesterase"/>
    <property type="match status" value="1"/>
</dbReference>
<dbReference type="Proteomes" id="UP001595867">
    <property type="component" value="Unassembled WGS sequence"/>
</dbReference>
<comment type="similarity">
    <text evidence="1">Belongs to the thioesterase family.</text>
</comment>
<evidence type="ECO:0000259" key="3">
    <source>
        <dbReference type="SMART" id="SM00824"/>
    </source>
</evidence>
<dbReference type="InterPro" id="IPR001031">
    <property type="entry name" value="Thioesterase"/>
</dbReference>
<dbReference type="RefSeq" id="WP_378070507.1">
    <property type="nucleotide sequence ID" value="NZ_JBHSBL010000021.1"/>
</dbReference>
<keyword evidence="2" id="KW-0378">Hydrolase</keyword>
<feature type="domain" description="Thioesterase TesA-like" evidence="3">
    <location>
        <begin position="26"/>
        <end position="247"/>
    </location>
</feature>
<dbReference type="SUPFAM" id="SSF53474">
    <property type="entry name" value="alpha/beta-Hydrolases"/>
    <property type="match status" value="1"/>
</dbReference>
<accession>A0ABV8J3P0</accession>
<dbReference type="Gene3D" id="3.40.50.1820">
    <property type="entry name" value="alpha/beta hydrolase"/>
    <property type="match status" value="1"/>
</dbReference>
<dbReference type="SMART" id="SM00824">
    <property type="entry name" value="PKS_TE"/>
    <property type="match status" value="1"/>
</dbReference>
<keyword evidence="5" id="KW-1185">Reference proteome</keyword>
<comment type="caution">
    <text evidence="4">The sequence shown here is derived from an EMBL/GenBank/DDBJ whole genome shotgun (WGS) entry which is preliminary data.</text>
</comment>
<name>A0ABV8J3P0_9ACTN</name>
<dbReference type="EMBL" id="JBHSBL010000021">
    <property type="protein sequence ID" value="MFC4069610.1"/>
    <property type="molecule type" value="Genomic_DNA"/>
</dbReference>
<evidence type="ECO:0000313" key="5">
    <source>
        <dbReference type="Proteomes" id="UP001595867"/>
    </source>
</evidence>
<reference evidence="5" key="1">
    <citation type="journal article" date="2019" name="Int. J. Syst. Evol. Microbiol.">
        <title>The Global Catalogue of Microorganisms (GCM) 10K type strain sequencing project: providing services to taxonomists for standard genome sequencing and annotation.</title>
        <authorList>
            <consortium name="The Broad Institute Genomics Platform"/>
            <consortium name="The Broad Institute Genome Sequencing Center for Infectious Disease"/>
            <person name="Wu L."/>
            <person name="Ma J."/>
        </authorList>
    </citation>
    <scope>NUCLEOTIDE SEQUENCE [LARGE SCALE GENOMIC DNA]</scope>
    <source>
        <strain evidence="5">TBRC 5832</strain>
    </source>
</reference>
<evidence type="ECO:0000256" key="1">
    <source>
        <dbReference type="ARBA" id="ARBA00007169"/>
    </source>
</evidence>
<sequence length="253" mass="27848">MTASIGTDNAWVRRFHQAPADAPRLICLPFAGGSASYFFPVSRRLAPTVEVLAIQYPGRQDRRAEAPIDAVPEYVDRLLDALGGWTGVPFALFGHSLGATLAFEVARRLEARGVHPLGLFASGRRAPSRHRDEYVHLGSEQEFRSELRELDGGAASVLDDEEMMRAALPSLRADYRAAETYRYEPGPRLECPIVAFTGDDDPKATVDEVRSWGEHTSAAFDCRVYPGGHFFLNAHAPAVLDEVAAHMAQWARS</sequence>
<dbReference type="PANTHER" id="PTHR11487">
    <property type="entry name" value="THIOESTERASE"/>
    <property type="match status" value="1"/>
</dbReference>
<dbReference type="InterPro" id="IPR020802">
    <property type="entry name" value="TesA-like"/>
</dbReference>
<organism evidence="4 5">
    <name type="scientific">Actinoplanes subglobosus</name>
    <dbReference type="NCBI Taxonomy" id="1547892"/>
    <lineage>
        <taxon>Bacteria</taxon>
        <taxon>Bacillati</taxon>
        <taxon>Actinomycetota</taxon>
        <taxon>Actinomycetes</taxon>
        <taxon>Micromonosporales</taxon>
        <taxon>Micromonosporaceae</taxon>
        <taxon>Actinoplanes</taxon>
    </lineage>
</organism>
<dbReference type="InterPro" id="IPR012223">
    <property type="entry name" value="TEII"/>
</dbReference>
<dbReference type="PANTHER" id="PTHR11487:SF0">
    <property type="entry name" value="S-ACYL FATTY ACID SYNTHASE THIOESTERASE, MEDIUM CHAIN"/>
    <property type="match status" value="1"/>
</dbReference>
<proteinExistence type="inferred from homology"/>
<gene>
    <name evidence="4" type="ORF">ACFO0C_32200</name>
</gene>
<dbReference type="InterPro" id="IPR029058">
    <property type="entry name" value="AB_hydrolase_fold"/>
</dbReference>
<protein>
    <submittedName>
        <fullName evidence="4">Thioesterase II family protein</fullName>
    </submittedName>
</protein>
<evidence type="ECO:0000256" key="2">
    <source>
        <dbReference type="ARBA" id="ARBA00022801"/>
    </source>
</evidence>